<evidence type="ECO:0000313" key="2">
    <source>
        <dbReference type="EMBL" id="CAF9903988.1"/>
    </source>
</evidence>
<organism evidence="2 3">
    <name type="scientific">Heterodermia speciosa</name>
    <dbReference type="NCBI Taxonomy" id="116794"/>
    <lineage>
        <taxon>Eukaryota</taxon>
        <taxon>Fungi</taxon>
        <taxon>Dikarya</taxon>
        <taxon>Ascomycota</taxon>
        <taxon>Pezizomycotina</taxon>
        <taxon>Lecanoromycetes</taxon>
        <taxon>OSLEUM clade</taxon>
        <taxon>Lecanoromycetidae</taxon>
        <taxon>Caliciales</taxon>
        <taxon>Physciaceae</taxon>
        <taxon>Heterodermia</taxon>
    </lineage>
</organism>
<dbReference type="InterPro" id="IPR036652">
    <property type="entry name" value="YjeF_N_dom_sf"/>
</dbReference>
<dbReference type="GO" id="GO:0031087">
    <property type="term" value="P:deadenylation-independent decapping of nuclear-transcribed mRNA"/>
    <property type="evidence" value="ECO:0007669"/>
    <property type="project" value="TreeGrafter"/>
</dbReference>
<dbReference type="GO" id="GO:0003729">
    <property type="term" value="F:mRNA binding"/>
    <property type="evidence" value="ECO:0007669"/>
    <property type="project" value="TreeGrafter"/>
</dbReference>
<dbReference type="Proteomes" id="UP000664521">
    <property type="component" value="Unassembled WGS sequence"/>
</dbReference>
<dbReference type="InterPro" id="IPR004443">
    <property type="entry name" value="YjeF_N_dom"/>
</dbReference>
<sequence>MVALLAGERQADLLDAVRRQLYLYEKCGGDVIQPDQVAGDSAVMKLHANPDLMIDAMLGMHLSFDDLETSDQERYMGLVKWANGSARVMSIDVPSGLDASSGMISPACSTSLAAADIVTQGSATVLDRADLLIPSDVVLSLGAPKTGLLTAMSKSDGFSRLEVLVADIGIGNQVWRKFGARSKHGVAFGFEWVTRLRFQAGFE</sequence>
<dbReference type="PANTHER" id="PTHR13612">
    <property type="entry name" value="ENHANCER OF MRNA-DECAPPING PROTEIN 3"/>
    <property type="match status" value="1"/>
</dbReference>
<dbReference type="EMBL" id="CAJPDS010000002">
    <property type="protein sequence ID" value="CAF9903988.1"/>
    <property type="molecule type" value="Genomic_DNA"/>
</dbReference>
<protein>
    <submittedName>
        <fullName evidence="2">Enhancer of mRNA decapping</fullName>
    </submittedName>
</protein>
<reference evidence="2" key="1">
    <citation type="submission" date="2021-03" db="EMBL/GenBank/DDBJ databases">
        <authorList>
            <person name="Tagirdzhanova G."/>
        </authorList>
    </citation>
    <scope>NUCLEOTIDE SEQUENCE</scope>
</reference>
<dbReference type="SUPFAM" id="SSF64153">
    <property type="entry name" value="YjeF N-terminal domain-like"/>
    <property type="match status" value="1"/>
</dbReference>
<gene>
    <name evidence="2" type="primary">EDC3_2</name>
    <name evidence="2" type="ORF">HETSPECPRED_003295</name>
</gene>
<proteinExistence type="predicted"/>
<dbReference type="OrthoDB" id="407558at2759"/>
<dbReference type="Gene3D" id="3.40.50.10260">
    <property type="entry name" value="YjeF N-terminal domain"/>
    <property type="match status" value="1"/>
</dbReference>
<accession>A0A8H3EG45</accession>
<feature type="domain" description="YjeF N-terminal" evidence="1">
    <location>
        <begin position="1"/>
        <end position="176"/>
    </location>
</feature>
<dbReference type="PROSITE" id="PS51385">
    <property type="entry name" value="YJEF_N"/>
    <property type="match status" value="1"/>
</dbReference>
<dbReference type="GO" id="GO:0033962">
    <property type="term" value="P:P-body assembly"/>
    <property type="evidence" value="ECO:0007669"/>
    <property type="project" value="TreeGrafter"/>
</dbReference>
<dbReference type="PANTHER" id="PTHR13612:SF0">
    <property type="entry name" value="ENHANCER OF MRNA-DECAPPING PROTEIN 3"/>
    <property type="match status" value="1"/>
</dbReference>
<dbReference type="Pfam" id="PF03853">
    <property type="entry name" value="YjeF_N"/>
    <property type="match status" value="1"/>
</dbReference>
<evidence type="ECO:0000259" key="1">
    <source>
        <dbReference type="PROSITE" id="PS51385"/>
    </source>
</evidence>
<name>A0A8H3EG45_9LECA</name>
<keyword evidence="3" id="KW-1185">Reference proteome</keyword>
<dbReference type="AlphaFoldDB" id="A0A8H3EG45"/>
<evidence type="ECO:0000313" key="3">
    <source>
        <dbReference type="Proteomes" id="UP000664521"/>
    </source>
</evidence>
<comment type="caution">
    <text evidence="2">The sequence shown here is derived from an EMBL/GenBank/DDBJ whole genome shotgun (WGS) entry which is preliminary data.</text>
</comment>
<dbReference type="GO" id="GO:0000932">
    <property type="term" value="C:P-body"/>
    <property type="evidence" value="ECO:0007669"/>
    <property type="project" value="TreeGrafter"/>
</dbReference>